<sequence length="150" mass="16587">MEIIMNESCQKENLGEVMLLGMNVRHPYNEATREYNEAVIDSITVNLACTNANDSITVQLEEKEIPNVKVWGRVRIAGLVYSPSASANSFEDRNTGRQRSYGSINDRFKAVRIEPLTAADKKADANGEPNVSPTTDEILNEKAKRAATGK</sequence>
<protein>
    <submittedName>
        <fullName evidence="2">Uncharacterized protein</fullName>
    </submittedName>
</protein>
<dbReference type="OrthoDB" id="2185012at2"/>
<dbReference type="EMBL" id="CP147247">
    <property type="protein sequence ID" value="WYJ91052.1"/>
    <property type="molecule type" value="Genomic_DNA"/>
</dbReference>
<reference evidence="3" key="2">
    <citation type="submission" date="2017-05" db="EMBL/GenBank/DDBJ databases">
        <authorList>
            <consortium name="The Broad Institute Genomics Platform"/>
            <consortium name="The Broad Institute Genomic Center for Infectious Diseases"/>
            <person name="Earl A."/>
            <person name="Manson A."/>
            <person name="Schwartman J."/>
            <person name="Gilmore M."/>
            <person name="Abouelleil A."/>
            <person name="Cao P."/>
            <person name="Chapman S."/>
            <person name="Cusick C."/>
            <person name="Shea T."/>
            <person name="Young S."/>
            <person name="Neafsey D."/>
            <person name="Nusbaum C."/>
            <person name="Birren B."/>
        </authorList>
    </citation>
    <scope>NUCLEOTIDE SEQUENCE</scope>
    <source>
        <strain evidence="3">9E7_DIV0242</strain>
    </source>
</reference>
<evidence type="ECO:0000313" key="4">
    <source>
        <dbReference type="Proteomes" id="UP000195141"/>
    </source>
</evidence>
<feature type="region of interest" description="Disordered" evidence="1">
    <location>
        <begin position="118"/>
        <end position="150"/>
    </location>
</feature>
<name>A0A242K8E6_9ENTE</name>
<dbReference type="RefSeq" id="WP_139843836.1">
    <property type="nucleotide sequence ID" value="NZ_CP147247.1"/>
</dbReference>
<dbReference type="AlphaFoldDB" id="A0A242K8E6"/>
<gene>
    <name evidence="2" type="ORF">A5888_001583</name>
    <name evidence="3" type="ORF">A5888_002820</name>
</gene>
<dbReference type="EMBL" id="NGMM01000002">
    <property type="protein sequence ID" value="OTP17445.1"/>
    <property type="molecule type" value="Genomic_DNA"/>
</dbReference>
<evidence type="ECO:0000256" key="1">
    <source>
        <dbReference type="SAM" id="MobiDB-lite"/>
    </source>
</evidence>
<accession>A0A242K8E6</accession>
<reference evidence="2" key="1">
    <citation type="submission" date="2017-05" db="EMBL/GenBank/DDBJ databases">
        <title>The Genome Sequence of Enterococcus sp. 9E7_DIV0242.</title>
        <authorList>
            <consortium name="The Broad Institute Genomics Platform"/>
            <consortium name="The Broad Institute Genomic Center for Infectious Diseases"/>
            <person name="Earl A."/>
            <person name="Manson A."/>
            <person name="Schwartman J."/>
            <person name="Gilmore M."/>
            <person name="Abouelleil A."/>
            <person name="Cao P."/>
            <person name="Chapman S."/>
            <person name="Cusick C."/>
            <person name="Shea T."/>
            <person name="Young S."/>
            <person name="Neafsey D."/>
            <person name="Nusbaum C."/>
            <person name="Birren B."/>
        </authorList>
    </citation>
    <scope>NUCLEOTIDE SEQUENCE [LARGE SCALE GENOMIC DNA]</scope>
    <source>
        <strain evidence="2">9E7_DIV0242</strain>
    </source>
</reference>
<keyword evidence="4" id="KW-1185">Reference proteome</keyword>
<dbReference type="Proteomes" id="UP000195141">
    <property type="component" value="Chromosome"/>
</dbReference>
<organism evidence="2">
    <name type="scientific">Candidatus Enterococcus clewellii</name>
    <dbReference type="NCBI Taxonomy" id="1834193"/>
    <lineage>
        <taxon>Bacteria</taxon>
        <taxon>Bacillati</taxon>
        <taxon>Bacillota</taxon>
        <taxon>Bacilli</taxon>
        <taxon>Lactobacillales</taxon>
        <taxon>Enterococcaceae</taxon>
        <taxon>Enterococcus</taxon>
    </lineage>
</organism>
<proteinExistence type="predicted"/>
<evidence type="ECO:0000313" key="3">
    <source>
        <dbReference type="EMBL" id="WYJ91052.1"/>
    </source>
</evidence>
<reference evidence="3" key="3">
    <citation type="submission" date="2024-03" db="EMBL/GenBank/DDBJ databases">
        <title>The Genome Sequence of Enterococcus sp. DIV0242b.</title>
        <authorList>
            <consortium name="The Broad Institute Genomics Platform"/>
            <consortium name="The Broad Institute Microbial Omics Core"/>
            <consortium name="The Broad Institute Genomic Center for Infectious Diseases"/>
            <person name="Earl A."/>
            <person name="Manson A."/>
            <person name="Gilmore M."/>
            <person name="Schwartman J."/>
            <person name="Shea T."/>
            <person name="Abouelleil A."/>
            <person name="Cao P."/>
            <person name="Chapman S."/>
            <person name="Cusick C."/>
            <person name="Young S."/>
            <person name="Neafsey D."/>
            <person name="Nusbaum C."/>
            <person name="Birren B."/>
        </authorList>
    </citation>
    <scope>NUCLEOTIDE SEQUENCE</scope>
    <source>
        <strain evidence="3">9E7_DIV0242</strain>
    </source>
</reference>
<evidence type="ECO:0000313" key="2">
    <source>
        <dbReference type="EMBL" id="OTP17445.1"/>
    </source>
</evidence>